<keyword evidence="2" id="KW-0812">Transmembrane</keyword>
<evidence type="ECO:0000313" key="5">
    <source>
        <dbReference type="Proteomes" id="UP000002071"/>
    </source>
</evidence>
<dbReference type="PANTHER" id="PTHR34473:SF3">
    <property type="entry name" value="TRANSMEMBRANE PROTEIN-RELATED"/>
    <property type="match status" value="1"/>
</dbReference>
<dbReference type="EMBL" id="CP001687">
    <property type="protein sequence ID" value="ACV10542.1"/>
    <property type="molecule type" value="Genomic_DNA"/>
</dbReference>
<feature type="transmembrane region" description="Helical" evidence="2">
    <location>
        <begin position="62"/>
        <end position="83"/>
    </location>
</feature>
<dbReference type="PANTHER" id="PTHR34473">
    <property type="entry name" value="UPF0699 TRANSMEMBRANE PROTEIN YDBS"/>
    <property type="match status" value="1"/>
</dbReference>
<dbReference type="InterPro" id="IPR005182">
    <property type="entry name" value="YdbS-like_PH"/>
</dbReference>
<dbReference type="HOGENOM" id="CLU_104197_2_1_2"/>
<evidence type="ECO:0000313" key="4">
    <source>
        <dbReference type="EMBL" id="ACV10542.1"/>
    </source>
</evidence>
<gene>
    <name evidence="4" type="ordered locus">Huta_0355</name>
</gene>
<sequence>MTTDGDRQNGDSDPDSASPETGSDGAERHPSMAGDPEGSEGIDRDELLTEVRAPHGRLRWKWAIRVGIVAAVLGAIAGAISVFGLEWGLLPGIGAFVLTLTVGVVHALLLFRSWEYRVREDALYLERGVFTHVKTVVPFVRVQHIDTSRDPVDRLLGLSSLVVYTAGSRGADVTIPGLTPGAAEDLQDRLKVLAKDSTGDDAV</sequence>
<dbReference type="eggNOG" id="arCOG04622">
    <property type="taxonomic scope" value="Archaea"/>
</dbReference>
<dbReference type="GeneID" id="8382619"/>
<keyword evidence="5" id="KW-1185">Reference proteome</keyword>
<dbReference type="Proteomes" id="UP000002071">
    <property type="component" value="Chromosome"/>
</dbReference>
<accession>C7NRA5</accession>
<dbReference type="KEGG" id="hut:Huta_0355"/>
<keyword evidence="2" id="KW-1133">Transmembrane helix</keyword>
<feature type="transmembrane region" description="Helical" evidence="2">
    <location>
        <begin position="89"/>
        <end position="111"/>
    </location>
</feature>
<dbReference type="STRING" id="519442.Huta_0355"/>
<proteinExistence type="predicted"/>
<evidence type="ECO:0000256" key="2">
    <source>
        <dbReference type="SAM" id="Phobius"/>
    </source>
</evidence>
<feature type="region of interest" description="Disordered" evidence="1">
    <location>
        <begin position="1"/>
        <end position="45"/>
    </location>
</feature>
<protein>
    <submittedName>
        <fullName evidence="4">Membrane-flanked domain protein</fullName>
    </submittedName>
</protein>
<name>C7NRA5_HALUD</name>
<reference evidence="4 5" key="1">
    <citation type="journal article" date="2009" name="Stand. Genomic Sci.">
        <title>Complete genome sequence of Halorhabdus utahensis type strain (AX-2).</title>
        <authorList>
            <person name="Anderson I."/>
            <person name="Tindall B.J."/>
            <person name="Pomrenke H."/>
            <person name="Goker M."/>
            <person name="Lapidus A."/>
            <person name="Nolan M."/>
            <person name="Copeland A."/>
            <person name="Glavina Del Rio T."/>
            <person name="Chen F."/>
            <person name="Tice H."/>
            <person name="Cheng J.F."/>
            <person name="Lucas S."/>
            <person name="Chertkov O."/>
            <person name="Bruce D."/>
            <person name="Brettin T."/>
            <person name="Detter J.C."/>
            <person name="Han C."/>
            <person name="Goodwin L."/>
            <person name="Land M."/>
            <person name="Hauser L."/>
            <person name="Chang Y.J."/>
            <person name="Jeffries C.D."/>
            <person name="Pitluck S."/>
            <person name="Pati A."/>
            <person name="Mavromatis K."/>
            <person name="Ivanova N."/>
            <person name="Ovchinnikova G."/>
            <person name="Chen A."/>
            <person name="Palaniappan K."/>
            <person name="Chain P."/>
            <person name="Rohde M."/>
            <person name="Bristow J."/>
            <person name="Eisen J.A."/>
            <person name="Markowitz V."/>
            <person name="Hugenholtz P."/>
            <person name="Kyrpides N.C."/>
            <person name="Klenk H.P."/>
        </authorList>
    </citation>
    <scope>NUCLEOTIDE SEQUENCE [LARGE SCALE GENOMIC DNA]</scope>
    <source>
        <strain evidence="5">DSM 12940 / JCM 11049 / AX-2</strain>
    </source>
</reference>
<dbReference type="AlphaFoldDB" id="C7NRA5"/>
<evidence type="ECO:0000256" key="1">
    <source>
        <dbReference type="SAM" id="MobiDB-lite"/>
    </source>
</evidence>
<feature type="compositionally biased region" description="Basic and acidic residues" evidence="1">
    <location>
        <begin position="1"/>
        <end position="10"/>
    </location>
</feature>
<organism evidence="4 5">
    <name type="scientific">Halorhabdus utahensis (strain DSM 12940 / JCM 11049 / AX-2)</name>
    <dbReference type="NCBI Taxonomy" id="519442"/>
    <lineage>
        <taxon>Archaea</taxon>
        <taxon>Methanobacteriati</taxon>
        <taxon>Methanobacteriota</taxon>
        <taxon>Stenosarchaea group</taxon>
        <taxon>Halobacteria</taxon>
        <taxon>Halobacteriales</taxon>
        <taxon>Haloarculaceae</taxon>
        <taxon>Halorhabdus</taxon>
    </lineage>
</organism>
<feature type="domain" description="YdbS-like PH" evidence="3">
    <location>
        <begin position="112"/>
        <end position="189"/>
    </location>
</feature>
<evidence type="ECO:0000259" key="3">
    <source>
        <dbReference type="Pfam" id="PF03703"/>
    </source>
</evidence>
<keyword evidence="2" id="KW-0472">Membrane</keyword>
<dbReference type="Pfam" id="PF03703">
    <property type="entry name" value="bPH_2"/>
    <property type="match status" value="1"/>
</dbReference>
<dbReference type="RefSeq" id="WP_012795419.1">
    <property type="nucleotide sequence ID" value="NC_013158.1"/>
</dbReference>